<dbReference type="PANTHER" id="PTHR11362">
    <property type="entry name" value="PHOSPHATIDYLETHANOLAMINE-BINDING PROTEIN"/>
    <property type="match status" value="1"/>
</dbReference>
<comment type="caution">
    <text evidence="1">The sequence shown here is derived from an EMBL/GenBank/DDBJ whole genome shotgun (WGS) entry which is preliminary data.</text>
</comment>
<dbReference type="Proteomes" id="UP000275408">
    <property type="component" value="Unassembled WGS sequence"/>
</dbReference>
<dbReference type="AlphaFoldDB" id="A0A3M6TB03"/>
<organism evidence="1 2">
    <name type="scientific">Pocillopora damicornis</name>
    <name type="common">Cauliflower coral</name>
    <name type="synonym">Millepora damicornis</name>
    <dbReference type="NCBI Taxonomy" id="46731"/>
    <lineage>
        <taxon>Eukaryota</taxon>
        <taxon>Metazoa</taxon>
        <taxon>Cnidaria</taxon>
        <taxon>Anthozoa</taxon>
        <taxon>Hexacorallia</taxon>
        <taxon>Scleractinia</taxon>
        <taxon>Astrocoeniina</taxon>
        <taxon>Pocilloporidae</taxon>
        <taxon>Pocillopora</taxon>
    </lineage>
</organism>
<dbReference type="InterPro" id="IPR035810">
    <property type="entry name" value="PEBP_euk"/>
</dbReference>
<dbReference type="EMBL" id="RCHS01003995">
    <property type="protein sequence ID" value="RMX38509.1"/>
    <property type="molecule type" value="Genomic_DNA"/>
</dbReference>
<dbReference type="CDD" id="cd00866">
    <property type="entry name" value="PEBP_euk"/>
    <property type="match status" value="1"/>
</dbReference>
<sequence length="194" mass="22073">TGKMALYGRYQRVALTFLLWGFSFVHSSLIDYSCQNWEGYGKFLDVTFGDQPSLSKASCDQDVELETFSDSPPRVRYSQAVSVKKYLIAMVDPDAPSRESHSCRSWLHWIVGNIKGDDLKKGNIIGDTFTGYNPPTPPSRSGPHRYYLFAFEQKHSLDDRAEVGKRCQFSVDDYKEKNDLTPVAMNMFQTVNNS</sequence>
<dbReference type="InterPro" id="IPR036610">
    <property type="entry name" value="PEBP-like_sf"/>
</dbReference>
<keyword evidence="2" id="KW-1185">Reference proteome</keyword>
<dbReference type="SUPFAM" id="SSF49777">
    <property type="entry name" value="PEBP-like"/>
    <property type="match status" value="1"/>
</dbReference>
<accession>A0A3M6TB03</accession>
<dbReference type="Pfam" id="PF01161">
    <property type="entry name" value="PBP"/>
    <property type="match status" value="1"/>
</dbReference>
<protein>
    <recommendedName>
        <fullName evidence="3">Phosphatidylethanolamine-binding protein</fullName>
    </recommendedName>
</protein>
<dbReference type="PANTHER" id="PTHR11362:SF82">
    <property type="entry name" value="PHOSPHATIDYLETHANOLAMINE-BINDING PROTEIN 4"/>
    <property type="match status" value="1"/>
</dbReference>
<name>A0A3M6TB03_POCDA</name>
<evidence type="ECO:0000313" key="2">
    <source>
        <dbReference type="Proteomes" id="UP000275408"/>
    </source>
</evidence>
<dbReference type="OrthoDB" id="6674420at2759"/>
<feature type="non-terminal residue" evidence="1">
    <location>
        <position position="1"/>
    </location>
</feature>
<proteinExistence type="predicted"/>
<dbReference type="STRING" id="46731.A0A3M6TB03"/>
<gene>
    <name evidence="1" type="ORF">pdam_00015219</name>
</gene>
<dbReference type="InterPro" id="IPR008914">
    <property type="entry name" value="PEBP"/>
</dbReference>
<evidence type="ECO:0000313" key="1">
    <source>
        <dbReference type="EMBL" id="RMX38509.1"/>
    </source>
</evidence>
<evidence type="ECO:0008006" key="3">
    <source>
        <dbReference type="Google" id="ProtNLM"/>
    </source>
</evidence>
<dbReference type="Gene3D" id="3.90.280.10">
    <property type="entry name" value="PEBP-like"/>
    <property type="match status" value="1"/>
</dbReference>
<reference evidence="1 2" key="1">
    <citation type="journal article" date="2018" name="Sci. Rep.">
        <title>Comparative analysis of the Pocillopora damicornis genome highlights role of immune system in coral evolution.</title>
        <authorList>
            <person name="Cunning R."/>
            <person name="Bay R.A."/>
            <person name="Gillette P."/>
            <person name="Baker A.C."/>
            <person name="Traylor-Knowles N."/>
        </authorList>
    </citation>
    <scope>NUCLEOTIDE SEQUENCE [LARGE SCALE GENOMIC DNA]</scope>
    <source>
        <strain evidence="1">RSMAS</strain>
        <tissue evidence="1">Whole animal</tissue>
    </source>
</reference>